<comment type="caution">
    <text evidence="1">The sequence shown here is derived from an EMBL/GenBank/DDBJ whole genome shotgun (WGS) entry which is preliminary data.</text>
</comment>
<dbReference type="OMA" id="LFCLHCN"/>
<reference evidence="1" key="1">
    <citation type="submission" date="2015-08" db="EMBL/GenBank/DDBJ databases">
        <title>Complete DNA Sequence of Pseudomonas syringae pv. actinidiae, the Causal Agent of Kiwifruit Canker Disease.</title>
        <authorList>
            <person name="Rikkerink E.H.A."/>
            <person name="Fineran P.C."/>
        </authorList>
    </citation>
    <scope>NUCLEOTIDE SEQUENCE</scope>
    <source>
        <strain evidence="1">DSM 13666</strain>
    </source>
</reference>
<dbReference type="PATRIC" id="fig|136160.3.peg.3787"/>
<name>A0A0M0KBW7_ALKHA</name>
<organism evidence="1">
    <name type="scientific">Halalkalibacterium halodurans</name>
    <name type="common">Bacillus halodurans</name>
    <dbReference type="NCBI Taxonomy" id="86665"/>
    <lineage>
        <taxon>Bacteria</taxon>
        <taxon>Bacillati</taxon>
        <taxon>Bacillota</taxon>
        <taxon>Bacilli</taxon>
        <taxon>Bacillales</taxon>
        <taxon>Bacillaceae</taxon>
        <taxon>Halalkalibacterium (ex Joshi et al. 2022)</taxon>
    </lineage>
</organism>
<dbReference type="AlphaFoldDB" id="A0A0M0KBW7"/>
<gene>
    <name evidence="1" type="ORF">AMD02_19060</name>
</gene>
<dbReference type="RefSeq" id="WP_010896948.1">
    <property type="nucleotide sequence ID" value="NZ_CP040441.1"/>
</dbReference>
<dbReference type="GeneID" id="87596331"/>
<dbReference type="EMBL" id="LILD01000014">
    <property type="protein sequence ID" value="KOO36284.1"/>
    <property type="molecule type" value="Genomic_DNA"/>
</dbReference>
<accession>A0A0M0KBW7</accession>
<sequence>MKIKQMEADLYCIHCKGETEHCISYVNEKLSSVKCEECEHEIEFNIDVTREFYKEIFARISTKPARMTKEYREDLSQLLFSLPIRVISKPYRLLKDIKQSRNVIKGYKSKKKS</sequence>
<protein>
    <submittedName>
        <fullName evidence="1">Bh protein</fullName>
    </submittedName>
</protein>
<evidence type="ECO:0000313" key="1">
    <source>
        <dbReference type="EMBL" id="KOO36284.1"/>
    </source>
</evidence>
<proteinExistence type="predicted"/>